<evidence type="ECO:0000313" key="2">
    <source>
        <dbReference type="Proteomes" id="UP001177744"/>
    </source>
</evidence>
<gene>
    <name evidence="1" type="ORF">QTO34_020247</name>
</gene>
<reference evidence="1" key="1">
    <citation type="submission" date="2023-06" db="EMBL/GenBank/DDBJ databases">
        <title>Reference genome for the Northern bat (Eptesicus nilssonii), a most northern bat species.</title>
        <authorList>
            <person name="Laine V.N."/>
            <person name="Pulliainen A.T."/>
            <person name="Lilley T.M."/>
        </authorList>
    </citation>
    <scope>NUCLEOTIDE SEQUENCE</scope>
    <source>
        <strain evidence="1">BLF_Eptnil</strain>
        <tissue evidence="1">Kidney</tissue>
    </source>
</reference>
<dbReference type="Proteomes" id="UP001177744">
    <property type="component" value="Unassembled WGS sequence"/>
</dbReference>
<dbReference type="PANTHER" id="PTHR14947:SF25">
    <property type="entry name" value="C2H2-TYPE DOMAIN-CONTAINING PROTEIN"/>
    <property type="match status" value="1"/>
</dbReference>
<dbReference type="InterPro" id="IPR039938">
    <property type="entry name" value="Sp4-like"/>
</dbReference>
<name>A0AA40H9T5_CNENI</name>
<sequence>MWKVLQCKEVHSLITREVTLERSHMSVVNEGSSSVQEVHSLITREVTLERSHMSVLNVEEVGQWALVIQAALDYHQQLANILQMLQRKMLMR</sequence>
<proteinExistence type="predicted"/>
<comment type="caution">
    <text evidence="1">The sequence shown here is derived from an EMBL/GenBank/DDBJ whole genome shotgun (WGS) entry which is preliminary data.</text>
</comment>
<dbReference type="EMBL" id="JAULJE010000097">
    <property type="protein sequence ID" value="KAK1327322.1"/>
    <property type="molecule type" value="Genomic_DNA"/>
</dbReference>
<evidence type="ECO:0000313" key="1">
    <source>
        <dbReference type="EMBL" id="KAK1327322.1"/>
    </source>
</evidence>
<protein>
    <submittedName>
        <fullName evidence="1">Uncharacterized protein</fullName>
    </submittedName>
</protein>
<organism evidence="1 2">
    <name type="scientific">Cnephaeus nilssonii</name>
    <name type="common">Northern bat</name>
    <name type="synonym">Eptesicus nilssonii</name>
    <dbReference type="NCBI Taxonomy" id="3371016"/>
    <lineage>
        <taxon>Eukaryota</taxon>
        <taxon>Metazoa</taxon>
        <taxon>Chordata</taxon>
        <taxon>Craniata</taxon>
        <taxon>Vertebrata</taxon>
        <taxon>Euteleostomi</taxon>
        <taxon>Mammalia</taxon>
        <taxon>Eutheria</taxon>
        <taxon>Laurasiatheria</taxon>
        <taxon>Chiroptera</taxon>
        <taxon>Yangochiroptera</taxon>
        <taxon>Vespertilionidae</taxon>
        <taxon>Cnephaeus</taxon>
    </lineage>
</organism>
<keyword evidence="2" id="KW-1185">Reference proteome</keyword>
<dbReference type="PANTHER" id="PTHR14947">
    <property type="entry name" value="ZINC FINGER PROTEIN"/>
    <property type="match status" value="1"/>
</dbReference>
<accession>A0AA40H9T5</accession>
<dbReference type="AlphaFoldDB" id="A0AA40H9T5"/>